<name>A0AAJ2HNY2_9MICO</name>
<protein>
    <submittedName>
        <fullName evidence="2">DUF1697 domain-containing protein</fullName>
    </submittedName>
</protein>
<dbReference type="Pfam" id="PF08002">
    <property type="entry name" value="DUF1697"/>
    <property type="match status" value="1"/>
</dbReference>
<comment type="caution">
    <text evidence="2">The sequence shown here is derived from an EMBL/GenBank/DDBJ whole genome shotgun (WGS) entry which is preliminary data.</text>
</comment>
<evidence type="ECO:0000256" key="1">
    <source>
        <dbReference type="SAM" id="MobiDB-lite"/>
    </source>
</evidence>
<proteinExistence type="predicted"/>
<reference evidence="2 3" key="1">
    <citation type="submission" date="2021-06" db="EMBL/GenBank/DDBJ databases">
        <title>Genome-based taxonomic framework of Microbacterium strains isolated from marine environment, the description of four new species and reclassification of four preexisting species.</title>
        <authorList>
            <person name="Lee S.D."/>
            <person name="Kim S.-M."/>
            <person name="Byeon Y.-S."/>
            <person name="Yang H.L."/>
            <person name="Kim I.S."/>
        </authorList>
    </citation>
    <scope>NUCLEOTIDE SEQUENCE [LARGE SCALE GENOMIC DNA]</scope>
    <source>
        <strain evidence="2 3">KACC 20514</strain>
    </source>
</reference>
<dbReference type="Proteomes" id="UP001183582">
    <property type="component" value="Unassembled WGS sequence"/>
</dbReference>
<dbReference type="SUPFAM" id="SSF160379">
    <property type="entry name" value="SP0830-like"/>
    <property type="match status" value="1"/>
</dbReference>
<feature type="compositionally biased region" description="Basic and acidic residues" evidence="1">
    <location>
        <begin position="1"/>
        <end position="11"/>
    </location>
</feature>
<dbReference type="InterPro" id="IPR012545">
    <property type="entry name" value="DUF1697"/>
</dbReference>
<accession>A0AAJ2HNY2</accession>
<evidence type="ECO:0000313" key="2">
    <source>
        <dbReference type="EMBL" id="MDS0246653.1"/>
    </source>
</evidence>
<evidence type="ECO:0000313" key="3">
    <source>
        <dbReference type="Proteomes" id="UP001183582"/>
    </source>
</evidence>
<dbReference type="EMBL" id="JAHWXH010000003">
    <property type="protein sequence ID" value="MDS0246653.1"/>
    <property type="molecule type" value="Genomic_DNA"/>
</dbReference>
<sequence length="224" mass="23863">MDTCSRGREGEGLEGQGARADRQGPAEAVQEAPGPLSRFPEGPRDAAPPLKPERFVAFLRNVNQGQRGQPTTDDIRGAFDDAGCRDIRTFQSNGTVLFDADDPASVAQVAEVAVAERSGHAREIFWIPLARLAEIAEIPHADTPGLYEVTLHDGGTITADSGEIADQAGRRRCALVASGDGWALVRNDVAQQGNATPLIETLTGGRASSRGLPTVIRLIDRFAR</sequence>
<dbReference type="Gene3D" id="3.30.70.1280">
    <property type="entry name" value="SP0830-like domains"/>
    <property type="match status" value="1"/>
</dbReference>
<feature type="region of interest" description="Disordered" evidence="1">
    <location>
        <begin position="1"/>
        <end position="49"/>
    </location>
</feature>
<organism evidence="2 3">
    <name type="scientific">Microbacterium aurantiacum</name>
    <dbReference type="NCBI Taxonomy" id="162393"/>
    <lineage>
        <taxon>Bacteria</taxon>
        <taxon>Bacillati</taxon>
        <taxon>Actinomycetota</taxon>
        <taxon>Actinomycetes</taxon>
        <taxon>Micrococcales</taxon>
        <taxon>Microbacteriaceae</taxon>
        <taxon>Microbacterium</taxon>
    </lineage>
</organism>
<gene>
    <name evidence="2" type="ORF">KZC50_13705</name>
</gene>
<dbReference type="AlphaFoldDB" id="A0AAJ2HNY2"/>